<dbReference type="AlphaFoldDB" id="A0A853ASV1"/>
<evidence type="ECO:0000256" key="1">
    <source>
        <dbReference type="ARBA" id="ARBA00022801"/>
    </source>
</evidence>
<dbReference type="PANTHER" id="PTHR31263:SF0">
    <property type="entry name" value="CELLULASE FAMILY PROTEIN (AFU_ORTHOLOGUE AFUA_5G14560)"/>
    <property type="match status" value="1"/>
</dbReference>
<keyword evidence="7" id="KW-1185">Reference proteome</keyword>
<feature type="domain" description="Glycoside hydrolase family 5" evidence="5">
    <location>
        <begin position="91"/>
        <end position="388"/>
    </location>
</feature>
<dbReference type="InterPro" id="IPR001547">
    <property type="entry name" value="Glyco_hydro_5"/>
</dbReference>
<evidence type="ECO:0000256" key="2">
    <source>
        <dbReference type="ARBA" id="ARBA00023295"/>
    </source>
</evidence>
<dbReference type="Gene3D" id="3.20.20.80">
    <property type="entry name" value="Glycosidases"/>
    <property type="match status" value="1"/>
</dbReference>
<evidence type="ECO:0000313" key="7">
    <source>
        <dbReference type="Proteomes" id="UP000587002"/>
    </source>
</evidence>
<sequence length="471" mass="52056">MIAGVLSTVLTATLLHPVPPAPAEPDLAATWTGPLHTEGRYIVDADGDRFKLKAGNWHGASGTYLGSGDVDDPANHHAGENSHGIPLGLDRAPMDEILDSFAELGLNSVRLPFANDMIHDEAVVPDEAVAANPQLRGMTRLQVYDAAVSALTERGFAVILNNHTGTSRWCCGIDGNERWNSSQSDEQWEQDWLFMARRYRDNPRVVGADLYNEVRRDLFDDPNWGLGDEHDWFAASQRAGDRILTEANPNLLIIIEGINWVGLPVDGLPHGRPTLEPVRTLSHTLAEPGKLVYSAHFYGYTGPNHSGATGVGETSDPRYQDLSREELYEVLQRQAFFVTEDGRPCTAPLWISEFGVGGRDEQDPGARAWFENFVDFLVAHDTDFAYWPLVGWHEDREGNGWALVHWDSAGNRMFLDDGDDWRADAWHRLVDGSPHEVRGEQPVHPGLAVRGVRPPVEQPPAGSAPPISRGR</sequence>
<accession>A0A853ASV1</accession>
<dbReference type="PANTHER" id="PTHR31263">
    <property type="entry name" value="CELLULASE FAMILY PROTEIN (AFU_ORTHOLOGUE AFUA_5G14560)"/>
    <property type="match status" value="1"/>
</dbReference>
<dbReference type="SUPFAM" id="SSF51445">
    <property type="entry name" value="(Trans)glycosidases"/>
    <property type="match status" value="1"/>
</dbReference>
<evidence type="ECO:0000256" key="4">
    <source>
        <dbReference type="SAM" id="MobiDB-lite"/>
    </source>
</evidence>
<dbReference type="Pfam" id="PF00150">
    <property type="entry name" value="Cellulase"/>
    <property type="match status" value="1"/>
</dbReference>
<feature type="region of interest" description="Disordered" evidence="4">
    <location>
        <begin position="433"/>
        <end position="471"/>
    </location>
</feature>
<comment type="similarity">
    <text evidence="3">Belongs to the glycosyl hydrolase 5 (cellulase A) family.</text>
</comment>
<dbReference type="EMBL" id="JACCFJ010000001">
    <property type="protein sequence ID" value="NYI85437.1"/>
    <property type="molecule type" value="Genomic_DNA"/>
</dbReference>
<keyword evidence="2 3" id="KW-0326">Glycosidase</keyword>
<dbReference type="GO" id="GO:0004553">
    <property type="term" value="F:hydrolase activity, hydrolyzing O-glycosyl compounds"/>
    <property type="evidence" value="ECO:0007669"/>
    <property type="project" value="InterPro"/>
</dbReference>
<evidence type="ECO:0000313" key="6">
    <source>
        <dbReference type="EMBL" id="NYI85437.1"/>
    </source>
</evidence>
<dbReference type="PROSITE" id="PS00659">
    <property type="entry name" value="GLYCOSYL_HYDROL_F5"/>
    <property type="match status" value="1"/>
</dbReference>
<evidence type="ECO:0000259" key="5">
    <source>
        <dbReference type="Pfam" id="PF00150"/>
    </source>
</evidence>
<protein>
    <recommendedName>
        <fullName evidence="5">Glycoside hydrolase family 5 domain-containing protein</fullName>
    </recommendedName>
</protein>
<dbReference type="Proteomes" id="UP000587002">
    <property type="component" value="Unassembled WGS sequence"/>
</dbReference>
<keyword evidence="1 3" id="KW-0378">Hydrolase</keyword>
<dbReference type="RefSeq" id="WP_179723343.1">
    <property type="nucleotide sequence ID" value="NZ_BAABFH010000001.1"/>
</dbReference>
<comment type="caution">
    <text evidence="6">The sequence shown here is derived from an EMBL/GenBank/DDBJ whole genome shotgun (WGS) entry which is preliminary data.</text>
</comment>
<reference evidence="6 7" key="1">
    <citation type="submission" date="2020-07" db="EMBL/GenBank/DDBJ databases">
        <title>Sequencing the genomes of 1000 actinobacteria strains.</title>
        <authorList>
            <person name="Klenk H.-P."/>
        </authorList>
    </citation>
    <scope>NUCLEOTIDE SEQUENCE [LARGE SCALE GENOMIC DNA]</scope>
    <source>
        <strain evidence="6 7">DSM 44065</strain>
    </source>
</reference>
<gene>
    <name evidence="6" type="ORF">HNR68_004067</name>
</gene>
<dbReference type="InterPro" id="IPR017853">
    <property type="entry name" value="GH"/>
</dbReference>
<dbReference type="InterPro" id="IPR018087">
    <property type="entry name" value="Glyco_hydro_5_CS"/>
</dbReference>
<organism evidence="6 7">
    <name type="scientific">Saccharopolyspora hordei</name>
    <dbReference type="NCBI Taxonomy" id="1838"/>
    <lineage>
        <taxon>Bacteria</taxon>
        <taxon>Bacillati</taxon>
        <taxon>Actinomycetota</taxon>
        <taxon>Actinomycetes</taxon>
        <taxon>Pseudonocardiales</taxon>
        <taxon>Pseudonocardiaceae</taxon>
        <taxon>Saccharopolyspora</taxon>
    </lineage>
</organism>
<evidence type="ECO:0000256" key="3">
    <source>
        <dbReference type="RuleBase" id="RU361153"/>
    </source>
</evidence>
<name>A0A853ASV1_9PSEU</name>
<dbReference type="GO" id="GO:0000272">
    <property type="term" value="P:polysaccharide catabolic process"/>
    <property type="evidence" value="ECO:0007669"/>
    <property type="project" value="InterPro"/>
</dbReference>
<proteinExistence type="inferred from homology"/>